<dbReference type="GO" id="GO:0008728">
    <property type="term" value="F:GTP diphosphokinase activity"/>
    <property type="evidence" value="ECO:0007669"/>
    <property type="project" value="UniProtKB-EC"/>
</dbReference>
<keyword evidence="2" id="KW-0418">Kinase</keyword>
<dbReference type="Pfam" id="PF04607">
    <property type="entry name" value="RelA_SpoT"/>
    <property type="match status" value="1"/>
</dbReference>
<dbReference type="Proteomes" id="UP000094056">
    <property type="component" value="Unassembled WGS sequence"/>
</dbReference>
<protein>
    <submittedName>
        <fullName evidence="2">GTP pyrophosphokinase YjbM</fullName>
        <ecNumber evidence="2">2.7.6.5</ecNumber>
    </submittedName>
</protein>
<dbReference type="InterPro" id="IPR007685">
    <property type="entry name" value="RelA_SpoT"/>
</dbReference>
<dbReference type="CDD" id="cd05399">
    <property type="entry name" value="NT_Rel-Spo_like"/>
    <property type="match status" value="1"/>
</dbReference>
<dbReference type="Gene3D" id="3.30.460.10">
    <property type="entry name" value="Beta Polymerase, domain 2"/>
    <property type="match status" value="1"/>
</dbReference>
<proteinExistence type="predicted"/>
<dbReference type="GO" id="GO:0016301">
    <property type="term" value="F:kinase activity"/>
    <property type="evidence" value="ECO:0007669"/>
    <property type="project" value="UniProtKB-KW"/>
</dbReference>
<keyword evidence="2" id="KW-0808">Transferase</keyword>
<dbReference type="EMBL" id="MAYW01000151">
    <property type="protein sequence ID" value="ODS31030.1"/>
    <property type="molecule type" value="Genomic_DNA"/>
</dbReference>
<feature type="domain" description="RelA/SpoT" evidence="1">
    <location>
        <begin position="198"/>
        <end position="367"/>
    </location>
</feature>
<evidence type="ECO:0000259" key="1">
    <source>
        <dbReference type="SMART" id="SM00954"/>
    </source>
</evidence>
<dbReference type="AlphaFoldDB" id="A0A1E3X5V0"/>
<evidence type="ECO:0000313" key="3">
    <source>
        <dbReference type="Proteomes" id="UP000094056"/>
    </source>
</evidence>
<dbReference type="InterPro" id="IPR043519">
    <property type="entry name" value="NT_sf"/>
</dbReference>
<reference evidence="2 3" key="1">
    <citation type="submission" date="2016-07" db="EMBL/GenBank/DDBJ databases">
        <title>Draft genome of Scalindua rubra, obtained from a brine-seawater interface in the Red Sea, sheds light on salt adaptation in anammox bacteria.</title>
        <authorList>
            <person name="Speth D.R."/>
            <person name="Lagkouvardos I."/>
            <person name="Wang Y."/>
            <person name="Qian P.-Y."/>
            <person name="Dutilh B.E."/>
            <person name="Jetten M.S."/>
        </authorList>
    </citation>
    <scope>NUCLEOTIDE SEQUENCE [LARGE SCALE GENOMIC DNA]</scope>
    <source>
        <strain evidence="2">BSI-1</strain>
    </source>
</reference>
<name>A0A1E3X5V0_9BACT</name>
<dbReference type="SMART" id="SM00954">
    <property type="entry name" value="RelA_SpoT"/>
    <property type="match status" value="1"/>
</dbReference>
<accession>A0A1E3X5V0</accession>
<dbReference type="PANTHER" id="PTHR47837:SF1">
    <property type="entry name" value="GTP PYROPHOSPHOKINASE YJBM"/>
    <property type="match status" value="1"/>
</dbReference>
<dbReference type="SUPFAM" id="SSF81301">
    <property type="entry name" value="Nucleotidyltransferase"/>
    <property type="match status" value="1"/>
</dbReference>
<dbReference type="PANTHER" id="PTHR47837">
    <property type="entry name" value="GTP PYROPHOSPHOKINASE YJBM"/>
    <property type="match status" value="1"/>
</dbReference>
<dbReference type="EC" id="2.7.6.5" evidence="2"/>
<comment type="caution">
    <text evidence="2">The sequence shown here is derived from an EMBL/GenBank/DDBJ whole genome shotgun (WGS) entry which is preliminary data.</text>
</comment>
<dbReference type="InterPro" id="IPR052366">
    <property type="entry name" value="GTP_Pyrophosphokinase"/>
</dbReference>
<gene>
    <name evidence="2" type="primary">yjbM_2</name>
    <name evidence="2" type="ORF">SCARUB_03862</name>
</gene>
<evidence type="ECO:0000313" key="2">
    <source>
        <dbReference type="EMBL" id="ODS31030.1"/>
    </source>
</evidence>
<sequence length="418" mass="49320">MKSINKNINKTNDFFDNNKRSIKELNNKFLEAYKDGTKAKNDKLILEQWEKQFKAFQIDDEDEMGEKAFNIVLSYQYYDIPYDIHLFLPKIKEKDKDIRPFELPLSCFAISLTEKTELDVEYVAVFKSLSTVLENFCIMDRRIWEKHVASTLIYNTWQQVYDVIGERFKRLLLIVESICYAVCKNSLKSEQTDYIITSRIKSIQSLYSKIAREINGIKAKSDREEKIKKLNLIPELQEQNEEKPKKTIDLAFEIIKNLEIKDIAGLRIICKYDEDIYKIKTEFEKALINQGELEKIGEIKEYTFDKKENPEYYRSIHITVGFGKVRKTLYEVKDIPELIAEIQIRSTLAHGWADVSHDISYKPKLPEKHAEIYRKSVKSKLITKARELKKIDKVFCGLRMEYKKTYNKFNEGTKKGLK</sequence>
<dbReference type="GO" id="GO:0015969">
    <property type="term" value="P:guanosine tetraphosphate metabolic process"/>
    <property type="evidence" value="ECO:0007669"/>
    <property type="project" value="InterPro"/>
</dbReference>
<organism evidence="2 3">
    <name type="scientific">Candidatus Scalindua rubra</name>
    <dbReference type="NCBI Taxonomy" id="1872076"/>
    <lineage>
        <taxon>Bacteria</taxon>
        <taxon>Pseudomonadati</taxon>
        <taxon>Planctomycetota</taxon>
        <taxon>Candidatus Brocadiia</taxon>
        <taxon>Candidatus Brocadiales</taxon>
        <taxon>Candidatus Scalinduaceae</taxon>
        <taxon>Candidatus Scalindua</taxon>
    </lineage>
</organism>